<protein>
    <recommendedName>
        <fullName evidence="5">Glycosyltransferase 2-like domain-containing protein</fullName>
    </recommendedName>
</protein>
<feature type="non-terminal residue" evidence="4">
    <location>
        <position position="1"/>
    </location>
</feature>
<dbReference type="InterPro" id="IPR029044">
    <property type="entry name" value="Nucleotide-diphossugar_trans"/>
</dbReference>
<reference evidence="4" key="1">
    <citation type="journal article" date="2015" name="Nature">
        <title>Complex archaea that bridge the gap between prokaryotes and eukaryotes.</title>
        <authorList>
            <person name="Spang A."/>
            <person name="Saw J.H."/>
            <person name="Jorgensen S.L."/>
            <person name="Zaremba-Niedzwiedzka K."/>
            <person name="Martijn J."/>
            <person name="Lind A.E."/>
            <person name="van Eijk R."/>
            <person name="Schleper C."/>
            <person name="Guy L."/>
            <person name="Ettema T.J."/>
        </authorList>
    </citation>
    <scope>NUCLEOTIDE SEQUENCE</scope>
</reference>
<dbReference type="GO" id="GO:0099621">
    <property type="term" value="F:undecaprenyl-phosphate 4-deoxy-4-formamido-L-arabinose transferase activity"/>
    <property type="evidence" value="ECO:0007669"/>
    <property type="project" value="TreeGrafter"/>
</dbReference>
<organism evidence="4">
    <name type="scientific">marine sediment metagenome</name>
    <dbReference type="NCBI Taxonomy" id="412755"/>
    <lineage>
        <taxon>unclassified sequences</taxon>
        <taxon>metagenomes</taxon>
        <taxon>ecological metagenomes</taxon>
    </lineage>
</organism>
<keyword evidence="1" id="KW-0812">Transmembrane</keyword>
<dbReference type="PANTHER" id="PTHR48090">
    <property type="entry name" value="UNDECAPRENYL-PHOSPHATE 4-DEOXY-4-FORMAMIDO-L-ARABINOSE TRANSFERASE-RELATED"/>
    <property type="match status" value="1"/>
</dbReference>
<proteinExistence type="predicted"/>
<dbReference type="SUPFAM" id="SSF53448">
    <property type="entry name" value="Nucleotide-diphospho-sugar transferases"/>
    <property type="match status" value="1"/>
</dbReference>
<dbReference type="GO" id="GO:0005886">
    <property type="term" value="C:plasma membrane"/>
    <property type="evidence" value="ECO:0007669"/>
    <property type="project" value="TreeGrafter"/>
</dbReference>
<evidence type="ECO:0000256" key="1">
    <source>
        <dbReference type="ARBA" id="ARBA00022692"/>
    </source>
</evidence>
<keyword evidence="3" id="KW-0472">Membrane</keyword>
<dbReference type="PANTHER" id="PTHR48090:SF3">
    <property type="entry name" value="UNDECAPRENYL-PHOSPHATE 4-DEOXY-4-FORMAMIDO-L-ARABINOSE TRANSFERASE"/>
    <property type="match status" value="1"/>
</dbReference>
<dbReference type="AlphaFoldDB" id="A0A0F9CLL5"/>
<gene>
    <name evidence="4" type="ORF">LCGC14_2594630</name>
</gene>
<evidence type="ECO:0000256" key="2">
    <source>
        <dbReference type="ARBA" id="ARBA00022989"/>
    </source>
</evidence>
<evidence type="ECO:0000256" key="3">
    <source>
        <dbReference type="ARBA" id="ARBA00023136"/>
    </source>
</evidence>
<evidence type="ECO:0000313" key="4">
    <source>
        <dbReference type="EMBL" id="KKL06576.1"/>
    </source>
</evidence>
<dbReference type="InterPro" id="IPR050256">
    <property type="entry name" value="Glycosyltransferase_2"/>
</dbReference>
<accession>A0A0F9CLL5</accession>
<dbReference type="EMBL" id="LAZR01043648">
    <property type="protein sequence ID" value="KKL06576.1"/>
    <property type="molecule type" value="Genomic_DNA"/>
</dbReference>
<dbReference type="Gene3D" id="3.90.550.10">
    <property type="entry name" value="Spore Coat Polysaccharide Biosynthesis Protein SpsA, Chain A"/>
    <property type="match status" value="1"/>
</dbReference>
<keyword evidence="2" id="KW-1133">Transmembrane helix</keyword>
<comment type="caution">
    <text evidence="4">The sequence shown here is derived from an EMBL/GenBank/DDBJ whole genome shotgun (WGS) entry which is preliminary data.</text>
</comment>
<evidence type="ECO:0008006" key="5">
    <source>
        <dbReference type="Google" id="ProtNLM"/>
    </source>
</evidence>
<name>A0A0F9CLL5_9ZZZZ</name>
<sequence length="168" mass="20344">YELIFYTDGDHQFDPKQLEELLPWIEEYDIVSGYRAERADSRTRKIASELYNLVIRLFFRIRFKDVDCAFKLLKKEVVDASGQYTNNGAFICAELFFRAVKQGYRVKQLPVHHYSREYGRSTSFSPFFILRSIVELAETLWYLNWRNKYYAFRQNAQRKLLLRQRRKQ</sequence>